<evidence type="ECO:0008006" key="4">
    <source>
        <dbReference type="Google" id="ProtNLM"/>
    </source>
</evidence>
<gene>
    <name evidence="2" type="ORF">SAMN05660477_03091</name>
</gene>
<dbReference type="STRING" id="619805.SAMN05660477_03091"/>
<dbReference type="OrthoDB" id="1244983at2"/>
<keyword evidence="1" id="KW-0732">Signal</keyword>
<feature type="signal peptide" evidence="1">
    <location>
        <begin position="1"/>
        <end position="18"/>
    </location>
</feature>
<reference evidence="2 3" key="1">
    <citation type="submission" date="2017-02" db="EMBL/GenBank/DDBJ databases">
        <authorList>
            <person name="Peterson S.W."/>
        </authorList>
    </citation>
    <scope>NUCLEOTIDE SEQUENCE [LARGE SCALE GENOMIC DNA]</scope>
    <source>
        <strain evidence="2 3">DSM 22323</strain>
    </source>
</reference>
<organism evidence="2 3">
    <name type="scientific">Soonwooa buanensis</name>
    <dbReference type="NCBI Taxonomy" id="619805"/>
    <lineage>
        <taxon>Bacteria</taxon>
        <taxon>Pseudomonadati</taxon>
        <taxon>Bacteroidota</taxon>
        <taxon>Flavobacteriia</taxon>
        <taxon>Flavobacteriales</taxon>
        <taxon>Weeksellaceae</taxon>
        <taxon>Chryseobacterium group</taxon>
        <taxon>Soonwooa</taxon>
    </lineage>
</organism>
<dbReference type="EMBL" id="FUYZ01000017">
    <property type="protein sequence ID" value="SKC11102.1"/>
    <property type="molecule type" value="Genomic_DNA"/>
</dbReference>
<evidence type="ECO:0000313" key="3">
    <source>
        <dbReference type="Proteomes" id="UP000191112"/>
    </source>
</evidence>
<name>A0A1T5GRM9_9FLAO</name>
<evidence type="ECO:0000256" key="1">
    <source>
        <dbReference type="SAM" id="SignalP"/>
    </source>
</evidence>
<proteinExistence type="predicted"/>
<dbReference type="RefSeq" id="WP_079668301.1">
    <property type="nucleotide sequence ID" value="NZ_FUYZ01000017.1"/>
</dbReference>
<protein>
    <recommendedName>
        <fullName evidence="4">DUF4348 domain-containing protein</fullName>
    </recommendedName>
</protein>
<keyword evidence="3" id="KW-1185">Reference proteome</keyword>
<dbReference type="Proteomes" id="UP000191112">
    <property type="component" value="Unassembled WGS sequence"/>
</dbReference>
<dbReference type="AlphaFoldDB" id="A0A1T5GRM9"/>
<sequence>MKKILLIFSLLFIAVLNAQNNADQKDLKPIIEQIIDGFATKNAEKINAFVNKDLGIGVVFKSENQINYLNLEEMDFGLNFPSQKAFWSVTKSSTIKFERTPGFNPEKKTWSNYGTFCQIDSPIVLYFLDEFAERGNDFSDQTIFKVNENTENTAYIVLAEKNAKGLQFVLTKIEGNWTLTFFDLLNI</sequence>
<feature type="chain" id="PRO_5011984444" description="DUF4348 domain-containing protein" evidence="1">
    <location>
        <begin position="19"/>
        <end position="187"/>
    </location>
</feature>
<evidence type="ECO:0000313" key="2">
    <source>
        <dbReference type="EMBL" id="SKC11102.1"/>
    </source>
</evidence>
<accession>A0A1T5GRM9</accession>